<evidence type="ECO:0000256" key="1">
    <source>
        <dbReference type="SAM" id="Phobius"/>
    </source>
</evidence>
<reference evidence="3" key="1">
    <citation type="submission" date="2009-10" db="EMBL/GenBank/DDBJ databases">
        <title>Diversity of trophic interactions inside an arsenic-rich microbial ecosystem.</title>
        <authorList>
            <person name="Bertin P.N."/>
            <person name="Heinrich-Salmeron A."/>
            <person name="Pelletier E."/>
            <person name="Goulhen-Chollet F."/>
            <person name="Arsene-Ploetze F."/>
            <person name="Gallien S."/>
            <person name="Calteau A."/>
            <person name="Vallenet D."/>
            <person name="Casiot C."/>
            <person name="Chane-Woon-Ming B."/>
            <person name="Giloteaux L."/>
            <person name="Barakat M."/>
            <person name="Bonnefoy V."/>
            <person name="Bruneel O."/>
            <person name="Chandler M."/>
            <person name="Cleiss J."/>
            <person name="Duran R."/>
            <person name="Elbaz-Poulichet F."/>
            <person name="Fonknechten N."/>
            <person name="Lauga B."/>
            <person name="Mornico D."/>
            <person name="Ortet P."/>
            <person name="Schaeffer C."/>
            <person name="Siguier P."/>
            <person name="Alexander Thil Smith A."/>
            <person name="Van Dorsselaer A."/>
            <person name="Weissenbach J."/>
            <person name="Medigue C."/>
            <person name="Le Paslier D."/>
        </authorList>
    </citation>
    <scope>NUCLEOTIDE SEQUENCE</scope>
</reference>
<dbReference type="InterPro" id="IPR003848">
    <property type="entry name" value="DUF218"/>
</dbReference>
<evidence type="ECO:0000313" key="3">
    <source>
        <dbReference type="EMBL" id="CBH98838.1"/>
    </source>
</evidence>
<feature type="transmembrane region" description="Helical" evidence="1">
    <location>
        <begin position="7"/>
        <end position="28"/>
    </location>
</feature>
<dbReference type="CDD" id="cd06259">
    <property type="entry name" value="YdcF-like"/>
    <property type="match status" value="1"/>
</dbReference>
<dbReference type="GO" id="GO:0005886">
    <property type="term" value="C:plasma membrane"/>
    <property type="evidence" value="ECO:0007669"/>
    <property type="project" value="TreeGrafter"/>
</dbReference>
<dbReference type="GO" id="GO:0043164">
    <property type="term" value="P:Gram-negative-bacterium-type cell wall biogenesis"/>
    <property type="evidence" value="ECO:0007669"/>
    <property type="project" value="TreeGrafter"/>
</dbReference>
<name>E6PV87_9ZZZZ</name>
<dbReference type="AlphaFoldDB" id="E6PV87"/>
<dbReference type="Gene3D" id="3.40.50.620">
    <property type="entry name" value="HUPs"/>
    <property type="match status" value="1"/>
</dbReference>
<keyword evidence="1" id="KW-0472">Membrane</keyword>
<accession>E6PV87</accession>
<evidence type="ECO:0000259" key="2">
    <source>
        <dbReference type="Pfam" id="PF02698"/>
    </source>
</evidence>
<gene>
    <name evidence="3" type="ORF">CARN2_4289</name>
</gene>
<dbReference type="PANTHER" id="PTHR30336:SF4">
    <property type="entry name" value="ENVELOPE BIOGENESIS FACTOR ELYC"/>
    <property type="match status" value="1"/>
</dbReference>
<dbReference type="GO" id="GO:0000270">
    <property type="term" value="P:peptidoglycan metabolic process"/>
    <property type="evidence" value="ECO:0007669"/>
    <property type="project" value="TreeGrafter"/>
</dbReference>
<dbReference type="EMBL" id="CABM01000063">
    <property type="protein sequence ID" value="CBH98838.1"/>
    <property type="molecule type" value="Genomic_DNA"/>
</dbReference>
<dbReference type="InterPro" id="IPR014729">
    <property type="entry name" value="Rossmann-like_a/b/a_fold"/>
</dbReference>
<proteinExistence type="predicted"/>
<feature type="domain" description="DUF218" evidence="2">
    <location>
        <begin position="82"/>
        <end position="242"/>
    </location>
</feature>
<dbReference type="Pfam" id="PF02698">
    <property type="entry name" value="DUF218"/>
    <property type="match status" value="1"/>
</dbReference>
<comment type="caution">
    <text evidence="3">The sequence shown here is derived from an EMBL/GenBank/DDBJ whole genome shotgun (WGS) entry which is preliminary data.</text>
</comment>
<protein>
    <recommendedName>
        <fullName evidence="2">DUF218 domain-containing protein</fullName>
    </recommendedName>
</protein>
<keyword evidence="1" id="KW-0812">Transmembrane</keyword>
<feature type="transmembrane region" description="Helical" evidence="1">
    <location>
        <begin position="34"/>
        <end position="59"/>
    </location>
</feature>
<dbReference type="InterPro" id="IPR051599">
    <property type="entry name" value="Cell_Envelope_Assoc"/>
</dbReference>
<sequence length="252" mass="27872">MKTWIEIVASPVSLMAWGLLVLTALTFWTSRHLLLRGAVLGLTLLYFLLSMPLTANLALGELEHVARQDQRCGPPPAGSIFIVLAGGIEGRPAQATDFADLKLQSMRRLMSATLIALHTPDSRLLLSGGAGGRWREADLMGALAEQMGFPAARIQLDRASRTTYQSAQNVAKMLADDPKTPRYLVTSAEHMPRAYMAFRQSGQEVCALPVDFNAIDQPPYEMLTPQISALAKMTRALHEYIGILFYRWVKFQ</sequence>
<organism evidence="3">
    <name type="scientific">mine drainage metagenome</name>
    <dbReference type="NCBI Taxonomy" id="410659"/>
    <lineage>
        <taxon>unclassified sequences</taxon>
        <taxon>metagenomes</taxon>
        <taxon>ecological metagenomes</taxon>
    </lineage>
</organism>
<keyword evidence="1" id="KW-1133">Transmembrane helix</keyword>
<dbReference type="PANTHER" id="PTHR30336">
    <property type="entry name" value="INNER MEMBRANE PROTEIN, PROBABLE PERMEASE"/>
    <property type="match status" value="1"/>
</dbReference>